<feature type="modified residue" description="4-aspartylphosphate" evidence="14">
    <location>
        <position position="646"/>
    </location>
</feature>
<comment type="catalytic activity">
    <reaction evidence="1">
        <text>ATP + protein L-histidine = ADP + protein N-phospho-L-histidine.</text>
        <dbReference type="EC" id="2.7.13.3"/>
    </reaction>
</comment>
<dbReference type="Pfam" id="PF00512">
    <property type="entry name" value="HisKA"/>
    <property type="match status" value="1"/>
</dbReference>
<feature type="transmembrane region" description="Helical" evidence="16">
    <location>
        <begin position="274"/>
        <end position="297"/>
    </location>
</feature>
<feature type="transmembrane region" description="Helical" evidence="16">
    <location>
        <begin position="40"/>
        <end position="61"/>
    </location>
</feature>
<dbReference type="InterPro" id="IPR004358">
    <property type="entry name" value="Sig_transdc_His_kin-like_C"/>
</dbReference>
<feature type="domain" description="HPt" evidence="19">
    <location>
        <begin position="891"/>
        <end position="986"/>
    </location>
</feature>
<evidence type="ECO:0000256" key="5">
    <source>
        <dbReference type="ARBA" id="ARBA00022553"/>
    </source>
</evidence>
<dbReference type="SMART" id="SM00388">
    <property type="entry name" value="HisKA"/>
    <property type="match status" value="1"/>
</dbReference>
<feature type="domain" description="Response regulatory" evidence="18">
    <location>
        <begin position="596"/>
        <end position="711"/>
    </location>
</feature>
<sequence>MSHTVTERMPRPIAATFVALAVAWALGVAVTVALPENPTAGLALFAVVEVGVLCLLLIRAVRGGREGLVWWLMAAAVASLVSARGVALLQDPGLDPLRMVLNTAFVVLFVAGAATLARRRTSRRSLALVLDALITTLGLAALSSLLVLRPFPGIRGDDLMVLAEVGGPLLALGALVGALTALGRAPTSAFWLVGGGITLIAAATVLSALLDAGATPLPAGAPPAGAPAEGVPPTSSLLPEEIGWMVNALWPIAVLLIARGVWASKPAPTKTPRSAIVAWLPYIFLFAALGVVVAAALVPVPTVAVLCATLALLLGAARFVVTVRTLDRLRRETVEMNAKLEIANRETKAAADAKAAFLATMSHEIRTPMNAVVGMTGLLLDTPLDRTQRDYVETVRRSGDMLLDLINDILDFSKIESDGLVLERRPFSLHATVEHAVELLAFAADGKGVELLCDIGADVPDGVVGDQTRTGQILVNLIANAVKFTEEGSVTVSARAVGEGAVAIAVRDTGIGIPEDRRDRLFRSFSQVNSSTTRLYGGTGLGLSISKALSDAMGGDITVDSEVGVGSEFTLMLPVERAESPVTSAAGDDEVLVGRRALVVDDNPANLEITGAQLDRLGVASETAADAVELLTRIARMRVPDVVVLDMVLPDMDGVELGRRIRRVAGWEHVPFVLLSSLGASLEPEERDMFAGVLNKPVIRPTLRRALLEALGSRETGQAPAAGATARGMRVLLAEDNEINQKTSSLVLQKLGHEVVVVGDGAAALAAARQERWDVILMDVHMPEMDGIEATRRVRDLESPHGDVPIIALTASVADDVLRDAREAGADGVLGKPFRTEELVGTLDEVARRPRTTPVTTRREVSAPATDPRPEEERVESDSTTVIDPEYREMLLEFEPARLVGLIEKFEGQCDQAREGLAGRMDTDEFAGLLHKLVGSSGSLGLMDLARLVVTFETAVREGSDLPADSTSRFEAETARATTALVELRG</sequence>
<dbReference type="PRINTS" id="PR00344">
    <property type="entry name" value="BCTRLSENSOR"/>
</dbReference>
<evidence type="ECO:0000256" key="8">
    <source>
        <dbReference type="ARBA" id="ARBA00022777"/>
    </source>
</evidence>
<dbReference type="Gene3D" id="1.10.287.130">
    <property type="match status" value="1"/>
</dbReference>
<name>A0ABU5N2W5_9MICO</name>
<dbReference type="Pfam" id="PF01627">
    <property type="entry name" value="Hpt"/>
    <property type="match status" value="1"/>
</dbReference>
<dbReference type="InterPro" id="IPR011006">
    <property type="entry name" value="CheY-like_superfamily"/>
</dbReference>
<dbReference type="SMART" id="SM00387">
    <property type="entry name" value="HATPase_c"/>
    <property type="match status" value="1"/>
</dbReference>
<dbReference type="SUPFAM" id="SSF52172">
    <property type="entry name" value="CheY-like"/>
    <property type="match status" value="2"/>
</dbReference>
<keyword evidence="5 14" id="KW-0597">Phosphoprotein</keyword>
<keyword evidence="11" id="KW-0902">Two-component regulatory system</keyword>
<feature type="transmembrane region" description="Helical" evidence="16">
    <location>
        <begin position="189"/>
        <end position="210"/>
    </location>
</feature>
<feature type="transmembrane region" description="Helical" evidence="16">
    <location>
        <begin position="160"/>
        <end position="182"/>
    </location>
</feature>
<dbReference type="CDD" id="cd16922">
    <property type="entry name" value="HATPase_EvgS-ArcB-TorS-like"/>
    <property type="match status" value="1"/>
</dbReference>
<comment type="subcellular location">
    <subcellularLocation>
        <location evidence="2">Cell membrane</location>
        <topology evidence="2">Multi-pass membrane protein</topology>
    </subcellularLocation>
</comment>
<dbReference type="EMBL" id="JAWJYN010000001">
    <property type="protein sequence ID" value="MDZ8160429.1"/>
    <property type="molecule type" value="Genomic_DNA"/>
</dbReference>
<evidence type="ECO:0000256" key="9">
    <source>
        <dbReference type="ARBA" id="ARBA00022840"/>
    </source>
</evidence>
<dbReference type="RefSeq" id="WP_194423151.1">
    <property type="nucleotide sequence ID" value="NZ_BAAAPT010000001.1"/>
</dbReference>
<reference evidence="20 21" key="1">
    <citation type="submission" date="2023-10" db="EMBL/GenBank/DDBJ databases">
        <title>Microbacterium xanthum sp. nov., isolated from seaweed.</title>
        <authorList>
            <person name="Lee S.D."/>
        </authorList>
    </citation>
    <scope>NUCLEOTIDE SEQUENCE [LARGE SCALE GENOMIC DNA]</scope>
    <source>
        <strain evidence="20 21">KCTC 19124</strain>
    </source>
</reference>
<dbReference type="Gene3D" id="3.30.565.10">
    <property type="entry name" value="Histidine kinase-like ATPase, C-terminal domain"/>
    <property type="match status" value="1"/>
</dbReference>
<dbReference type="SUPFAM" id="SSF55874">
    <property type="entry name" value="ATPase domain of HSP90 chaperone/DNA topoisomerase II/histidine kinase"/>
    <property type="match status" value="1"/>
</dbReference>
<evidence type="ECO:0000256" key="10">
    <source>
        <dbReference type="ARBA" id="ARBA00022989"/>
    </source>
</evidence>
<protein>
    <recommendedName>
        <fullName evidence="3">histidine kinase</fullName>
        <ecNumber evidence="3">2.7.13.3</ecNumber>
    </recommendedName>
</protein>
<evidence type="ECO:0000256" key="6">
    <source>
        <dbReference type="ARBA" id="ARBA00022692"/>
    </source>
</evidence>
<evidence type="ECO:0000256" key="14">
    <source>
        <dbReference type="PROSITE-ProRule" id="PRU00169"/>
    </source>
</evidence>
<evidence type="ECO:0000259" key="19">
    <source>
        <dbReference type="PROSITE" id="PS50894"/>
    </source>
</evidence>
<keyword evidence="7" id="KW-0547">Nucleotide-binding</keyword>
<feature type="domain" description="Response regulatory" evidence="18">
    <location>
        <begin position="730"/>
        <end position="847"/>
    </location>
</feature>
<evidence type="ECO:0000256" key="7">
    <source>
        <dbReference type="ARBA" id="ARBA00022741"/>
    </source>
</evidence>
<evidence type="ECO:0000313" key="20">
    <source>
        <dbReference type="EMBL" id="MDZ8160429.1"/>
    </source>
</evidence>
<feature type="transmembrane region" description="Helical" evidence="16">
    <location>
        <begin position="303"/>
        <end position="321"/>
    </location>
</feature>
<dbReference type="SUPFAM" id="SSF47384">
    <property type="entry name" value="Homodimeric domain of signal transducing histidine kinase"/>
    <property type="match status" value="1"/>
</dbReference>
<dbReference type="InterPro" id="IPR036641">
    <property type="entry name" value="HPT_dom_sf"/>
</dbReference>
<dbReference type="PANTHER" id="PTHR45339:SF1">
    <property type="entry name" value="HYBRID SIGNAL TRANSDUCTION HISTIDINE KINASE J"/>
    <property type="match status" value="1"/>
</dbReference>
<feature type="transmembrane region" description="Helical" evidence="16">
    <location>
        <begin position="12"/>
        <end position="34"/>
    </location>
</feature>
<dbReference type="EC" id="2.7.13.3" evidence="3"/>
<dbReference type="InterPro" id="IPR001789">
    <property type="entry name" value="Sig_transdc_resp-reg_receiver"/>
</dbReference>
<keyword evidence="8" id="KW-0808">Transferase</keyword>
<feature type="region of interest" description="Disordered" evidence="15">
    <location>
        <begin position="847"/>
        <end position="880"/>
    </location>
</feature>
<keyword evidence="8" id="KW-0418">Kinase</keyword>
<feature type="transmembrane region" description="Helical" evidence="16">
    <location>
        <begin position="242"/>
        <end position="262"/>
    </location>
</feature>
<evidence type="ECO:0000256" key="2">
    <source>
        <dbReference type="ARBA" id="ARBA00004651"/>
    </source>
</evidence>
<evidence type="ECO:0000256" key="1">
    <source>
        <dbReference type="ARBA" id="ARBA00000085"/>
    </source>
</evidence>
<gene>
    <name evidence="20" type="ORF">R2Q92_01165</name>
</gene>
<dbReference type="Pfam" id="PF00072">
    <property type="entry name" value="Response_reg"/>
    <property type="match status" value="2"/>
</dbReference>
<evidence type="ECO:0000256" key="11">
    <source>
        <dbReference type="ARBA" id="ARBA00023012"/>
    </source>
</evidence>
<dbReference type="PROSITE" id="PS50109">
    <property type="entry name" value="HIS_KIN"/>
    <property type="match status" value="1"/>
</dbReference>
<dbReference type="InterPro" id="IPR003661">
    <property type="entry name" value="HisK_dim/P_dom"/>
</dbReference>
<evidence type="ECO:0000256" key="13">
    <source>
        <dbReference type="PROSITE-ProRule" id="PRU00110"/>
    </source>
</evidence>
<dbReference type="PROSITE" id="PS50110">
    <property type="entry name" value="RESPONSE_REGULATORY"/>
    <property type="match status" value="2"/>
</dbReference>
<dbReference type="InterPro" id="IPR005467">
    <property type="entry name" value="His_kinase_dom"/>
</dbReference>
<evidence type="ECO:0000256" key="4">
    <source>
        <dbReference type="ARBA" id="ARBA00022475"/>
    </source>
</evidence>
<dbReference type="Gene3D" id="3.40.50.2300">
    <property type="match status" value="2"/>
</dbReference>
<evidence type="ECO:0000256" key="12">
    <source>
        <dbReference type="ARBA" id="ARBA00023136"/>
    </source>
</evidence>
<comment type="caution">
    <text evidence="20">The sequence shown here is derived from an EMBL/GenBank/DDBJ whole genome shotgun (WGS) entry which is preliminary data.</text>
</comment>
<dbReference type="Pfam" id="PF02518">
    <property type="entry name" value="HATPase_c"/>
    <property type="match status" value="1"/>
</dbReference>
<evidence type="ECO:0000313" key="21">
    <source>
        <dbReference type="Proteomes" id="UP001291912"/>
    </source>
</evidence>
<feature type="domain" description="Histidine kinase" evidence="17">
    <location>
        <begin position="360"/>
        <end position="577"/>
    </location>
</feature>
<dbReference type="Proteomes" id="UP001291912">
    <property type="component" value="Unassembled WGS sequence"/>
</dbReference>
<dbReference type="InterPro" id="IPR008207">
    <property type="entry name" value="Sig_transdc_His_kin_Hpt_dom"/>
</dbReference>
<dbReference type="InterPro" id="IPR003594">
    <property type="entry name" value="HATPase_dom"/>
</dbReference>
<dbReference type="PROSITE" id="PS50894">
    <property type="entry name" value="HPT"/>
    <property type="match status" value="1"/>
</dbReference>
<evidence type="ECO:0000256" key="3">
    <source>
        <dbReference type="ARBA" id="ARBA00012438"/>
    </source>
</evidence>
<proteinExistence type="predicted"/>
<keyword evidence="21" id="KW-1185">Reference proteome</keyword>
<evidence type="ECO:0000259" key="18">
    <source>
        <dbReference type="PROSITE" id="PS50110"/>
    </source>
</evidence>
<feature type="modified residue" description="Phosphohistidine" evidence="13">
    <location>
        <position position="931"/>
    </location>
</feature>
<dbReference type="CDD" id="cd17546">
    <property type="entry name" value="REC_hyHK_CKI1_RcsC-like"/>
    <property type="match status" value="2"/>
</dbReference>
<feature type="modified residue" description="4-aspartylphosphate" evidence="14">
    <location>
        <position position="779"/>
    </location>
</feature>
<dbReference type="CDD" id="cd00082">
    <property type="entry name" value="HisKA"/>
    <property type="match status" value="1"/>
</dbReference>
<keyword evidence="10 16" id="KW-1133">Transmembrane helix</keyword>
<dbReference type="Gene3D" id="1.20.120.160">
    <property type="entry name" value="HPT domain"/>
    <property type="match status" value="1"/>
</dbReference>
<dbReference type="InterPro" id="IPR036890">
    <property type="entry name" value="HATPase_C_sf"/>
</dbReference>
<feature type="transmembrane region" description="Helical" evidence="16">
    <location>
        <begin position="128"/>
        <end position="148"/>
    </location>
</feature>
<accession>A0ABU5N2W5</accession>
<dbReference type="PANTHER" id="PTHR45339">
    <property type="entry name" value="HYBRID SIGNAL TRANSDUCTION HISTIDINE KINASE J"/>
    <property type="match status" value="1"/>
</dbReference>
<dbReference type="InterPro" id="IPR036097">
    <property type="entry name" value="HisK_dim/P_sf"/>
</dbReference>
<keyword evidence="6 16" id="KW-0812">Transmembrane</keyword>
<keyword evidence="4" id="KW-1003">Cell membrane</keyword>
<evidence type="ECO:0000256" key="15">
    <source>
        <dbReference type="SAM" id="MobiDB-lite"/>
    </source>
</evidence>
<dbReference type="SMART" id="SM00448">
    <property type="entry name" value="REC"/>
    <property type="match status" value="2"/>
</dbReference>
<dbReference type="SUPFAM" id="SSF47226">
    <property type="entry name" value="Histidine-containing phosphotransfer domain, HPT domain"/>
    <property type="match status" value="1"/>
</dbReference>
<keyword evidence="9" id="KW-0067">ATP-binding</keyword>
<keyword evidence="12 16" id="KW-0472">Membrane</keyword>
<feature type="transmembrane region" description="Helical" evidence="16">
    <location>
        <begin position="99"/>
        <end position="116"/>
    </location>
</feature>
<evidence type="ECO:0000256" key="16">
    <source>
        <dbReference type="SAM" id="Phobius"/>
    </source>
</evidence>
<organism evidence="20 21">
    <name type="scientific">Microbacterium aquimaris</name>
    <dbReference type="NCBI Taxonomy" id="459816"/>
    <lineage>
        <taxon>Bacteria</taxon>
        <taxon>Bacillati</taxon>
        <taxon>Actinomycetota</taxon>
        <taxon>Actinomycetes</taxon>
        <taxon>Micrococcales</taxon>
        <taxon>Microbacteriaceae</taxon>
        <taxon>Microbacterium</taxon>
    </lineage>
</organism>
<feature type="transmembrane region" description="Helical" evidence="16">
    <location>
        <begin position="68"/>
        <end position="87"/>
    </location>
</feature>
<evidence type="ECO:0000259" key="17">
    <source>
        <dbReference type="PROSITE" id="PS50109"/>
    </source>
</evidence>